<dbReference type="Pfam" id="PF06271">
    <property type="entry name" value="RDD"/>
    <property type="match status" value="1"/>
</dbReference>
<keyword evidence="9" id="KW-1185">Reference proteome</keyword>
<sequence length="154" mass="17720">MRFRELKKNKKPAQIKESKKFVYAPYNYRVKAFITDMFMIYAPILYIITYVFMDGKDNFQSSQMAPFIGVALYGVIYAFLLSKFAQTPGKKAYEIKVLNSTNGENITFIKALFRFVAFLFTATTVLGLFLPFYRKDKKALHDLICGTIVVAVKS</sequence>
<accession>A0AAJ4DNH2</accession>
<keyword evidence="4 6" id="KW-1133">Transmembrane helix</keyword>
<keyword evidence="2" id="KW-1003">Cell membrane</keyword>
<evidence type="ECO:0000256" key="1">
    <source>
        <dbReference type="ARBA" id="ARBA00004651"/>
    </source>
</evidence>
<feature type="transmembrane region" description="Helical" evidence="6">
    <location>
        <begin position="111"/>
        <end position="133"/>
    </location>
</feature>
<evidence type="ECO:0000256" key="5">
    <source>
        <dbReference type="ARBA" id="ARBA00023136"/>
    </source>
</evidence>
<dbReference type="KEGG" id="suln:FJR47_08825"/>
<dbReference type="GO" id="GO:0005886">
    <property type="term" value="C:plasma membrane"/>
    <property type="evidence" value="ECO:0007669"/>
    <property type="project" value="UniProtKB-SubCell"/>
</dbReference>
<dbReference type="InterPro" id="IPR010432">
    <property type="entry name" value="RDD"/>
</dbReference>
<feature type="transmembrane region" description="Helical" evidence="6">
    <location>
        <begin position="64"/>
        <end position="81"/>
    </location>
</feature>
<evidence type="ECO:0000256" key="3">
    <source>
        <dbReference type="ARBA" id="ARBA00022692"/>
    </source>
</evidence>
<evidence type="ECO:0000256" key="2">
    <source>
        <dbReference type="ARBA" id="ARBA00022475"/>
    </source>
</evidence>
<dbReference type="EMBL" id="CP041166">
    <property type="protein sequence ID" value="QFR44016.1"/>
    <property type="molecule type" value="Genomic_DNA"/>
</dbReference>
<proteinExistence type="predicted"/>
<name>A0AAJ4DNH2_9BACT</name>
<dbReference type="PANTHER" id="PTHR36115">
    <property type="entry name" value="PROLINE-RICH ANTIGEN HOMOLOG-RELATED"/>
    <property type="match status" value="1"/>
</dbReference>
<dbReference type="InterPro" id="IPR051791">
    <property type="entry name" value="Pra-immunoreactive"/>
</dbReference>
<keyword evidence="3 6" id="KW-0812">Transmembrane</keyword>
<gene>
    <name evidence="8" type="ORF">FJR47_08825</name>
</gene>
<dbReference type="Proteomes" id="UP000326061">
    <property type="component" value="Chromosome"/>
</dbReference>
<evidence type="ECO:0000259" key="7">
    <source>
        <dbReference type="Pfam" id="PF06271"/>
    </source>
</evidence>
<protein>
    <submittedName>
        <fullName evidence="8">RDD family protein</fullName>
    </submittedName>
</protein>
<dbReference type="AlphaFoldDB" id="A0AAJ4DNH2"/>
<evidence type="ECO:0000256" key="6">
    <source>
        <dbReference type="SAM" id="Phobius"/>
    </source>
</evidence>
<dbReference type="RefSeq" id="WP_152300076.1">
    <property type="nucleotide sequence ID" value="NZ_CP041166.1"/>
</dbReference>
<keyword evidence="5 6" id="KW-0472">Membrane</keyword>
<evidence type="ECO:0000313" key="9">
    <source>
        <dbReference type="Proteomes" id="UP000326061"/>
    </source>
</evidence>
<comment type="subcellular location">
    <subcellularLocation>
        <location evidence="1">Cell membrane</location>
        <topology evidence="1">Multi-pass membrane protein</topology>
    </subcellularLocation>
</comment>
<organism evidence="8 9">
    <name type="scientific">Sulfurimonas xiamenensis</name>
    <dbReference type="NCBI Taxonomy" id="2590021"/>
    <lineage>
        <taxon>Bacteria</taxon>
        <taxon>Pseudomonadati</taxon>
        <taxon>Campylobacterota</taxon>
        <taxon>Epsilonproteobacteria</taxon>
        <taxon>Campylobacterales</taxon>
        <taxon>Sulfurimonadaceae</taxon>
        <taxon>Sulfurimonas</taxon>
    </lineage>
</organism>
<feature type="transmembrane region" description="Helical" evidence="6">
    <location>
        <begin position="33"/>
        <end position="52"/>
    </location>
</feature>
<feature type="domain" description="RDD" evidence="7">
    <location>
        <begin position="23"/>
        <end position="146"/>
    </location>
</feature>
<reference evidence="9" key="1">
    <citation type="submission" date="2019-06" db="EMBL/GenBank/DDBJ databases">
        <title>Sulfurimonas gotlandica sp. nov., a chemoautotrophic and psychrotolerant epsilonproteobacterium isolated from a pelagic redoxcline, and an emended description of the genus Sulfurimonas.</title>
        <authorList>
            <person name="Wang S."/>
            <person name="Jiang L."/>
            <person name="Shao Z."/>
        </authorList>
    </citation>
    <scope>NUCLEOTIDE SEQUENCE [LARGE SCALE GENOMIC DNA]</scope>
    <source>
        <strain evidence="9">1-1N</strain>
    </source>
</reference>
<evidence type="ECO:0000256" key="4">
    <source>
        <dbReference type="ARBA" id="ARBA00022989"/>
    </source>
</evidence>
<evidence type="ECO:0000313" key="8">
    <source>
        <dbReference type="EMBL" id="QFR44016.1"/>
    </source>
</evidence>